<comment type="cofactor">
    <cofactor evidence="2">
        <name>Mn(2+)</name>
        <dbReference type="ChEBI" id="CHEBI:29035"/>
    </cofactor>
</comment>
<evidence type="ECO:0000256" key="2">
    <source>
        <dbReference type="ARBA" id="ARBA00001936"/>
    </source>
</evidence>
<evidence type="ECO:0000313" key="11">
    <source>
        <dbReference type="EMBL" id="HJE52578.1"/>
    </source>
</evidence>
<keyword evidence="5 8" id="KW-0479">Metal-binding</keyword>
<comment type="catalytic activity">
    <reaction evidence="1">
        <text>Release of any N-terminal amino acid, including proline, that is linked to proline, even from a dipeptide or tripeptide.</text>
        <dbReference type="EC" id="3.4.11.9"/>
    </reaction>
</comment>
<sequence length="479" mass="53563">MTDTNENRRDPYSEAFKKFIVSDWAPYSDQLPDRIPAAPYTAKRRKALAAEYEDYTLVIPAGQFKVRSNDTDYRFRPYTAFTYYSGLGMDREPDAVLVIRNAEATLYFRPRAPRTDREFYADARYGEMWVGQRDSLEEMEAAIGFECRHIEELEDRLKEAGEKLLIIRGVDADIDALVDDIRGEVDHELDADLETMASEARFVKDEFEIEEMKRACAATTVGFEAVARELPNAVANGRGERWVEGIFGLHARHLGNAVGYDTISAGGDHANTLHWIRNDGDLVDGDLLLLDAGVEVDTLYTADVTRTMPVNGKFSEPQRRVYEAVLAAQTAGINACRDGAKFADVHAAAIAVLADFFAELGILPTTPAESLELDGGFHRRWMVHGTSHHLGLDVHDCARAKMENYRLGTLRAGMIITVEPGIYFKSTDLLVPEEYRGIGIRIEDDILITEGEPVNLSAALPRDPDEVEAWLKKHQQASA</sequence>
<dbReference type="AlphaFoldDB" id="A0A921EQ36"/>
<comment type="caution">
    <text evidence="11">The sequence shown here is derived from an EMBL/GenBank/DDBJ whole genome shotgun (WGS) entry which is preliminary data.</text>
</comment>
<dbReference type="GO" id="GO:0006508">
    <property type="term" value="P:proteolysis"/>
    <property type="evidence" value="ECO:0007669"/>
    <property type="project" value="TreeGrafter"/>
</dbReference>
<dbReference type="InterPro" id="IPR036005">
    <property type="entry name" value="Creatinase/aminopeptidase-like"/>
</dbReference>
<name>A0A921EQ36_9ACTN</name>
<keyword evidence="9" id="KW-0175">Coiled coil</keyword>
<keyword evidence="7" id="KW-0464">Manganese</keyword>
<dbReference type="GO" id="GO:0030145">
    <property type="term" value="F:manganese ion binding"/>
    <property type="evidence" value="ECO:0007669"/>
    <property type="project" value="InterPro"/>
</dbReference>
<reference evidence="11" key="1">
    <citation type="journal article" date="2021" name="PeerJ">
        <title>Extensive microbial diversity within the chicken gut microbiome revealed by metagenomics and culture.</title>
        <authorList>
            <person name="Gilroy R."/>
            <person name="Ravi A."/>
            <person name="Getino M."/>
            <person name="Pursley I."/>
            <person name="Horton D.L."/>
            <person name="Alikhan N.F."/>
            <person name="Baker D."/>
            <person name="Gharbi K."/>
            <person name="Hall N."/>
            <person name="Watson M."/>
            <person name="Adriaenssens E.M."/>
            <person name="Foster-Nyarko E."/>
            <person name="Jarju S."/>
            <person name="Secka A."/>
            <person name="Antonio M."/>
            <person name="Oren A."/>
            <person name="Chaudhuri R.R."/>
            <person name="La Ragione R."/>
            <person name="Hildebrand F."/>
            <person name="Pallen M.J."/>
        </authorList>
    </citation>
    <scope>NUCLEOTIDE SEQUENCE</scope>
    <source>
        <strain evidence="11">ChiGjej3B3-7470</strain>
    </source>
</reference>
<dbReference type="Pfam" id="PF05195">
    <property type="entry name" value="AMP_N"/>
    <property type="match status" value="1"/>
</dbReference>
<dbReference type="PANTHER" id="PTHR43226">
    <property type="entry name" value="XAA-PRO AMINOPEPTIDASE 3"/>
    <property type="match status" value="1"/>
</dbReference>
<reference evidence="11" key="2">
    <citation type="submission" date="2021-09" db="EMBL/GenBank/DDBJ databases">
        <authorList>
            <person name="Gilroy R."/>
        </authorList>
    </citation>
    <scope>NUCLEOTIDE SEQUENCE</scope>
    <source>
        <strain evidence="11">ChiGjej3B3-7470</strain>
    </source>
</reference>
<dbReference type="CDD" id="cd01087">
    <property type="entry name" value="Prolidase"/>
    <property type="match status" value="1"/>
</dbReference>
<keyword evidence="6" id="KW-0378">Hydrolase</keyword>
<dbReference type="GO" id="GO:0070006">
    <property type="term" value="F:metalloaminopeptidase activity"/>
    <property type="evidence" value="ECO:0007669"/>
    <property type="project" value="InterPro"/>
</dbReference>
<dbReference type="InterPro" id="IPR007865">
    <property type="entry name" value="Aminopep_P_N"/>
</dbReference>
<feature type="domain" description="Aminopeptidase P N-terminal" evidence="10">
    <location>
        <begin position="35"/>
        <end position="175"/>
    </location>
</feature>
<evidence type="ECO:0000259" key="10">
    <source>
        <dbReference type="SMART" id="SM01011"/>
    </source>
</evidence>
<organism evidence="11 12">
    <name type="scientific">Tessaracoccus flavescens</name>
    <dbReference type="NCBI Taxonomy" id="399497"/>
    <lineage>
        <taxon>Bacteria</taxon>
        <taxon>Bacillati</taxon>
        <taxon>Actinomycetota</taxon>
        <taxon>Actinomycetes</taxon>
        <taxon>Propionibacteriales</taxon>
        <taxon>Propionibacteriaceae</taxon>
        <taxon>Tessaracoccus</taxon>
    </lineage>
</organism>
<dbReference type="PROSITE" id="PS00491">
    <property type="entry name" value="PROLINE_PEPTIDASE"/>
    <property type="match status" value="1"/>
</dbReference>
<dbReference type="Pfam" id="PF00557">
    <property type="entry name" value="Peptidase_M24"/>
    <property type="match status" value="1"/>
</dbReference>
<gene>
    <name evidence="11" type="ORF">K8V15_11495</name>
</gene>
<dbReference type="PANTHER" id="PTHR43226:SF4">
    <property type="entry name" value="XAA-PRO AMINOPEPTIDASE 3"/>
    <property type="match status" value="1"/>
</dbReference>
<dbReference type="SUPFAM" id="SSF55920">
    <property type="entry name" value="Creatinase/aminopeptidase"/>
    <property type="match status" value="1"/>
</dbReference>
<dbReference type="GO" id="GO:0005829">
    <property type="term" value="C:cytosol"/>
    <property type="evidence" value="ECO:0007669"/>
    <property type="project" value="TreeGrafter"/>
</dbReference>
<evidence type="ECO:0000256" key="4">
    <source>
        <dbReference type="ARBA" id="ARBA00012574"/>
    </source>
</evidence>
<accession>A0A921EQ36</accession>
<proteinExistence type="inferred from homology"/>
<evidence type="ECO:0000256" key="9">
    <source>
        <dbReference type="SAM" id="Coils"/>
    </source>
</evidence>
<protein>
    <recommendedName>
        <fullName evidence="4">Xaa-Pro aminopeptidase</fullName>
        <ecNumber evidence="4">3.4.11.9</ecNumber>
    </recommendedName>
</protein>
<dbReference type="Gene3D" id="3.90.230.10">
    <property type="entry name" value="Creatinase/methionine aminopeptidase superfamily"/>
    <property type="match status" value="1"/>
</dbReference>
<comment type="similarity">
    <text evidence="3 8">Belongs to the peptidase M24B family.</text>
</comment>
<evidence type="ECO:0000256" key="1">
    <source>
        <dbReference type="ARBA" id="ARBA00001424"/>
    </source>
</evidence>
<evidence type="ECO:0000256" key="8">
    <source>
        <dbReference type="RuleBase" id="RU000590"/>
    </source>
</evidence>
<dbReference type="EMBL" id="DYZF01000289">
    <property type="protein sequence ID" value="HJE52578.1"/>
    <property type="molecule type" value="Genomic_DNA"/>
</dbReference>
<keyword evidence="11" id="KW-0031">Aminopeptidase</keyword>
<dbReference type="InterPro" id="IPR001131">
    <property type="entry name" value="Peptidase_M24B_aminopep-P_CS"/>
</dbReference>
<dbReference type="Proteomes" id="UP000712713">
    <property type="component" value="Unassembled WGS sequence"/>
</dbReference>
<dbReference type="Gene3D" id="3.40.350.10">
    <property type="entry name" value="Creatinase/prolidase N-terminal domain"/>
    <property type="match status" value="1"/>
</dbReference>
<dbReference type="SMART" id="SM01011">
    <property type="entry name" value="AMP_N"/>
    <property type="match status" value="1"/>
</dbReference>
<dbReference type="SUPFAM" id="SSF53092">
    <property type="entry name" value="Creatinase/prolidase N-terminal domain"/>
    <property type="match status" value="1"/>
</dbReference>
<dbReference type="InterPro" id="IPR052433">
    <property type="entry name" value="X-Pro_dipept-like"/>
</dbReference>
<evidence type="ECO:0000313" key="12">
    <source>
        <dbReference type="Proteomes" id="UP000712713"/>
    </source>
</evidence>
<evidence type="ECO:0000256" key="3">
    <source>
        <dbReference type="ARBA" id="ARBA00008766"/>
    </source>
</evidence>
<evidence type="ECO:0000256" key="7">
    <source>
        <dbReference type="ARBA" id="ARBA00023211"/>
    </source>
</evidence>
<keyword evidence="11" id="KW-0645">Protease</keyword>
<dbReference type="InterPro" id="IPR029149">
    <property type="entry name" value="Creatin/AminoP/Spt16_N"/>
</dbReference>
<dbReference type="InterPro" id="IPR000994">
    <property type="entry name" value="Pept_M24"/>
</dbReference>
<dbReference type="EC" id="3.4.11.9" evidence="4"/>
<evidence type="ECO:0000256" key="6">
    <source>
        <dbReference type="ARBA" id="ARBA00022801"/>
    </source>
</evidence>
<evidence type="ECO:0000256" key="5">
    <source>
        <dbReference type="ARBA" id="ARBA00022723"/>
    </source>
</evidence>
<feature type="coiled-coil region" evidence="9">
    <location>
        <begin position="136"/>
        <end position="170"/>
    </location>
</feature>